<keyword evidence="3" id="KW-1185">Reference proteome</keyword>
<evidence type="ECO:0000313" key="3">
    <source>
        <dbReference type="Proteomes" id="UP000287033"/>
    </source>
</evidence>
<comment type="caution">
    <text evidence="2">The sequence shown here is derived from an EMBL/GenBank/DDBJ whole genome shotgun (WGS) entry which is preliminary data.</text>
</comment>
<dbReference type="EMBL" id="BEZZ01000018">
    <property type="protein sequence ID" value="GCC22863.1"/>
    <property type="molecule type" value="Genomic_DNA"/>
</dbReference>
<gene>
    <name evidence="2" type="ORF">chiPu_0001253</name>
</gene>
<protein>
    <submittedName>
        <fullName evidence="2">Uncharacterized protein</fullName>
    </submittedName>
</protein>
<dbReference type="Proteomes" id="UP000287033">
    <property type="component" value="Unassembled WGS sequence"/>
</dbReference>
<organism evidence="2 3">
    <name type="scientific">Chiloscyllium punctatum</name>
    <name type="common">Brownbanded bambooshark</name>
    <name type="synonym">Hemiscyllium punctatum</name>
    <dbReference type="NCBI Taxonomy" id="137246"/>
    <lineage>
        <taxon>Eukaryota</taxon>
        <taxon>Metazoa</taxon>
        <taxon>Chordata</taxon>
        <taxon>Craniata</taxon>
        <taxon>Vertebrata</taxon>
        <taxon>Chondrichthyes</taxon>
        <taxon>Elasmobranchii</taxon>
        <taxon>Galeomorphii</taxon>
        <taxon>Galeoidea</taxon>
        <taxon>Orectolobiformes</taxon>
        <taxon>Hemiscylliidae</taxon>
        <taxon>Chiloscyllium</taxon>
    </lineage>
</organism>
<reference evidence="2 3" key="1">
    <citation type="journal article" date="2018" name="Nat. Ecol. Evol.">
        <title>Shark genomes provide insights into elasmobranch evolution and the origin of vertebrates.</title>
        <authorList>
            <person name="Hara Y"/>
            <person name="Yamaguchi K"/>
            <person name="Onimaru K"/>
            <person name="Kadota M"/>
            <person name="Koyanagi M"/>
            <person name="Keeley SD"/>
            <person name="Tatsumi K"/>
            <person name="Tanaka K"/>
            <person name="Motone F"/>
            <person name="Kageyama Y"/>
            <person name="Nozu R"/>
            <person name="Adachi N"/>
            <person name="Nishimura O"/>
            <person name="Nakagawa R"/>
            <person name="Tanegashima C"/>
            <person name="Kiyatake I"/>
            <person name="Matsumoto R"/>
            <person name="Murakumo K"/>
            <person name="Nishida K"/>
            <person name="Terakita A"/>
            <person name="Kuratani S"/>
            <person name="Sato K"/>
            <person name="Hyodo S Kuraku.S."/>
        </authorList>
    </citation>
    <scope>NUCLEOTIDE SEQUENCE [LARGE SCALE GENOMIC DNA]</scope>
</reference>
<proteinExistence type="predicted"/>
<evidence type="ECO:0000256" key="1">
    <source>
        <dbReference type="SAM" id="MobiDB-lite"/>
    </source>
</evidence>
<evidence type="ECO:0000313" key="2">
    <source>
        <dbReference type="EMBL" id="GCC22863.1"/>
    </source>
</evidence>
<sequence length="112" mass="12419">MLVIYYTCVVSACTHCCHLKTLDAIISKQKASQDSACSAHGEKMYKCNSQDREGDQNDQDGPVGADQSQVNAENRIEHEPFHLQIASIFKIDTCSIISSMKMTQLVEVPENP</sequence>
<name>A0A401RXK0_CHIPU</name>
<feature type="region of interest" description="Disordered" evidence="1">
    <location>
        <begin position="48"/>
        <end position="73"/>
    </location>
</feature>
<dbReference type="AlphaFoldDB" id="A0A401RXK0"/>
<accession>A0A401RXK0</accession>